<feature type="compositionally biased region" description="Gly residues" evidence="1">
    <location>
        <begin position="23"/>
        <end position="33"/>
    </location>
</feature>
<comment type="caution">
    <text evidence="2">The sequence shown here is derived from an EMBL/GenBank/DDBJ whole genome shotgun (WGS) entry which is preliminary data.</text>
</comment>
<keyword evidence="3" id="KW-1185">Reference proteome</keyword>
<feature type="compositionally biased region" description="Basic residues" evidence="1">
    <location>
        <begin position="9"/>
        <end position="22"/>
    </location>
</feature>
<evidence type="ECO:0000313" key="2">
    <source>
        <dbReference type="EMBL" id="GIL47144.1"/>
    </source>
</evidence>
<evidence type="ECO:0000313" key="3">
    <source>
        <dbReference type="Proteomes" id="UP000747399"/>
    </source>
</evidence>
<name>A0A8J4EVD7_9CHLO</name>
<feature type="region of interest" description="Disordered" evidence="1">
    <location>
        <begin position="147"/>
        <end position="168"/>
    </location>
</feature>
<reference evidence="2" key="1">
    <citation type="journal article" date="2021" name="Proc. Natl. Acad. Sci. U.S.A.">
        <title>Three genomes in the algal genus Volvox reveal the fate of a haploid sex-determining region after a transition to homothallism.</title>
        <authorList>
            <person name="Yamamoto K."/>
            <person name="Hamaji T."/>
            <person name="Kawai-Toyooka H."/>
            <person name="Matsuzaki R."/>
            <person name="Takahashi F."/>
            <person name="Nishimura Y."/>
            <person name="Kawachi M."/>
            <person name="Noguchi H."/>
            <person name="Minakuchi Y."/>
            <person name="Umen J.G."/>
            <person name="Toyoda A."/>
            <person name="Nozaki H."/>
        </authorList>
    </citation>
    <scope>NUCLEOTIDE SEQUENCE</scope>
    <source>
        <strain evidence="2">NIES-3780</strain>
    </source>
</reference>
<feature type="compositionally biased region" description="Pro residues" evidence="1">
    <location>
        <begin position="151"/>
        <end position="166"/>
    </location>
</feature>
<gene>
    <name evidence="2" type="ORF">Vafri_4037</name>
</gene>
<accession>A0A8J4EVD7</accession>
<sequence length="362" mass="37278">MDLNEKALARQKFRSSRGRGRAGRGGAHRGGQYTGLARGEPHRDLASNAYRYEDDVEEEGVVAPKSQGADLETLIEDADVQFNQSFYRFRAQLHDITEEVPPLGATHPEQLLAIDLDALAGSLSALPLHMLLGLEPQFLADVEVDVGRQGQPPPSCRPPVTTPKPEPATREQQYVDGIPYPLASQVAVPVASPGATVGAVRAAPFGLPGPPASTTRPSHGIAAGPAAIGGPVVRLPGQTVLAAAGSRGVLSSQASGQCVIAGQSTAPLRAPAAAAGAGRGNSGGHENVVLDDDLRLLLGLQVAGSGSANAGPAAAAVQPSMQVSRIGLKTTPVTRPPAGGRPAPQQSQQTPAEDLDDWLKSL</sequence>
<evidence type="ECO:0000256" key="1">
    <source>
        <dbReference type="SAM" id="MobiDB-lite"/>
    </source>
</evidence>
<feature type="region of interest" description="Disordered" evidence="1">
    <location>
        <begin position="1"/>
        <end position="40"/>
    </location>
</feature>
<protein>
    <submittedName>
        <fullName evidence="2">Uncharacterized protein</fullName>
    </submittedName>
</protein>
<proteinExistence type="predicted"/>
<feature type="region of interest" description="Disordered" evidence="1">
    <location>
        <begin position="311"/>
        <end position="362"/>
    </location>
</feature>
<dbReference type="Proteomes" id="UP000747399">
    <property type="component" value="Unassembled WGS sequence"/>
</dbReference>
<dbReference type="AlphaFoldDB" id="A0A8J4EVD7"/>
<dbReference type="EMBL" id="BNCO01000004">
    <property type="protein sequence ID" value="GIL47144.1"/>
    <property type="molecule type" value="Genomic_DNA"/>
</dbReference>
<organism evidence="2 3">
    <name type="scientific">Volvox africanus</name>
    <dbReference type="NCBI Taxonomy" id="51714"/>
    <lineage>
        <taxon>Eukaryota</taxon>
        <taxon>Viridiplantae</taxon>
        <taxon>Chlorophyta</taxon>
        <taxon>core chlorophytes</taxon>
        <taxon>Chlorophyceae</taxon>
        <taxon>CS clade</taxon>
        <taxon>Chlamydomonadales</taxon>
        <taxon>Volvocaceae</taxon>
        <taxon>Volvox</taxon>
    </lineage>
</organism>